<name>A0A523BAQ9_9CREN</name>
<dbReference type="AlphaFoldDB" id="A0A523BAQ9"/>
<dbReference type="Proteomes" id="UP000315399">
    <property type="component" value="Unassembled WGS sequence"/>
</dbReference>
<protein>
    <recommendedName>
        <fullName evidence="1">Thaumarchaeal output domain-containing protein</fullName>
    </recommendedName>
</protein>
<dbReference type="InterPro" id="IPR011335">
    <property type="entry name" value="Restrct_endonuc-II-like"/>
</dbReference>
<organism evidence="2 3">
    <name type="scientific">Thermoproteota archaeon</name>
    <dbReference type="NCBI Taxonomy" id="2056631"/>
    <lineage>
        <taxon>Archaea</taxon>
        <taxon>Thermoproteota</taxon>
    </lineage>
</organism>
<evidence type="ECO:0000313" key="2">
    <source>
        <dbReference type="EMBL" id="TDA38029.1"/>
    </source>
</evidence>
<evidence type="ECO:0000259" key="1">
    <source>
        <dbReference type="Pfam" id="PF18551"/>
    </source>
</evidence>
<feature type="domain" description="Thaumarchaeal output" evidence="1">
    <location>
        <begin position="20"/>
        <end position="190"/>
    </location>
</feature>
<evidence type="ECO:0000313" key="3">
    <source>
        <dbReference type="Proteomes" id="UP000315399"/>
    </source>
</evidence>
<accession>A0A523BAQ9</accession>
<proteinExistence type="predicted"/>
<gene>
    <name evidence="2" type="ORF">DSO08_04835</name>
</gene>
<dbReference type="InterPro" id="IPR040572">
    <property type="entry name" value="TackOD1"/>
</dbReference>
<sequence length="333" mass="36544">MASPAIPTSYYSIIVSDSRLVCLFEHLVKETKDVLLPEFDPQHGHIYPDIINSCKVTPQEAVEIINKIVSLGLGKTEYHDQVLKCPYCGSERIRVYFHCPSCNSTQLYKELLLEHIRDGVIGPFSRFKDPSGALVCPSCGAKLDIEGRDYRTIGVWYRCLNCYKQVDMPKITYLCIACKREVTAHGLVIASVPRVLINKVAIEDFSRQHLAIRPIVNELKAAGYSVNSPGTLIGKSGTMHSFDIVGIDKSGNTLVVDVAISKEALNESVILNAFVKVLDTNPAKTLLVCIPGLTESAKKLAPLYGITVLEGTSVSEIITPLKSILSQKIVVPS</sequence>
<dbReference type="SUPFAM" id="SSF52980">
    <property type="entry name" value="Restriction endonuclease-like"/>
    <property type="match status" value="1"/>
</dbReference>
<reference evidence="2 3" key="1">
    <citation type="journal article" date="2019" name="Nat. Microbiol.">
        <title>Expanding anaerobic alkane metabolism in the domain of Archaea.</title>
        <authorList>
            <person name="Wang Y."/>
            <person name="Wegener G."/>
            <person name="Hou J."/>
            <person name="Wang F."/>
            <person name="Xiao X."/>
        </authorList>
    </citation>
    <scope>NUCLEOTIDE SEQUENCE [LARGE SCALE GENOMIC DNA]</scope>
    <source>
        <strain evidence="2">WYZ-LMO10</strain>
    </source>
</reference>
<dbReference type="Pfam" id="PF18551">
    <property type="entry name" value="TackOD1"/>
    <property type="match status" value="1"/>
</dbReference>
<comment type="caution">
    <text evidence="2">The sequence shown here is derived from an EMBL/GenBank/DDBJ whole genome shotgun (WGS) entry which is preliminary data.</text>
</comment>
<dbReference type="EMBL" id="QNVH01000049">
    <property type="protein sequence ID" value="TDA38029.1"/>
    <property type="molecule type" value="Genomic_DNA"/>
</dbReference>